<name>A0A916Y0P9_9MICO</name>
<protein>
    <recommendedName>
        <fullName evidence="3">Alpha/beta hydrolase</fullName>
    </recommendedName>
</protein>
<dbReference type="Gene3D" id="3.40.50.1820">
    <property type="entry name" value="alpha/beta hydrolase"/>
    <property type="match status" value="1"/>
</dbReference>
<dbReference type="SUPFAM" id="SSF53474">
    <property type="entry name" value="alpha/beta-Hydrolases"/>
    <property type="match status" value="1"/>
</dbReference>
<dbReference type="AlphaFoldDB" id="A0A916Y0P9"/>
<evidence type="ECO:0000313" key="2">
    <source>
        <dbReference type="Proteomes" id="UP000633205"/>
    </source>
</evidence>
<accession>A0A916Y0P9</accession>
<comment type="caution">
    <text evidence="1">The sequence shown here is derived from an EMBL/GenBank/DDBJ whole genome shotgun (WGS) entry which is preliminary data.</text>
</comment>
<organism evidence="1 2">
    <name type="scientific">Microbacterium faecale</name>
    <dbReference type="NCBI Taxonomy" id="1804630"/>
    <lineage>
        <taxon>Bacteria</taxon>
        <taxon>Bacillati</taxon>
        <taxon>Actinomycetota</taxon>
        <taxon>Actinomycetes</taxon>
        <taxon>Micrococcales</taxon>
        <taxon>Microbacteriaceae</taxon>
        <taxon>Microbacterium</taxon>
    </lineage>
</organism>
<keyword evidence="2" id="KW-1185">Reference proteome</keyword>
<sequence>MTLDVTQGSVVAVDPEELRALAVRVELAAEAVRRGVDHVDQSTRLQESVPTDVPLIIVRPTLMSLCSGWWHDRALELAASLRLAADAYIALELRTLLAIEGARARTSDGSLVRDELADLAERNPAAVDEAEHLWQAWRASTGDALVDAWRGAGPAGAAAMTGLLLAMRALRGRFRMGPGSLGETRRARARNASGPNRVERIVPMVGMAIMGAGSSPRGLADSIARIPNGENPEWGDDARVRVDRYRMPNGEERFAAYISGSRGAPWNTSDPFSWDGNAGLFVGLPESDGYDFVRESLERAGAGPGSVVDVTGFSQGGMVAQRLATDSDFDVQHVTTIGSPLRIPLGDDVTSLTLAHHDDPVAALADGGSPMRLGDEESLLIRRTSDPADTGPFEWDVSAHRVGAYAETARIFEESGDARAESVRAYFDRLSEAASVESFVFRAAGPAPGADLGDGGS</sequence>
<evidence type="ECO:0000313" key="1">
    <source>
        <dbReference type="EMBL" id="GGD25637.1"/>
    </source>
</evidence>
<proteinExistence type="predicted"/>
<dbReference type="InterPro" id="IPR029058">
    <property type="entry name" value="AB_hydrolase_fold"/>
</dbReference>
<dbReference type="Proteomes" id="UP000633205">
    <property type="component" value="Unassembled WGS sequence"/>
</dbReference>
<reference evidence="1" key="2">
    <citation type="submission" date="2020-09" db="EMBL/GenBank/DDBJ databases">
        <authorList>
            <person name="Sun Q."/>
            <person name="Zhou Y."/>
        </authorList>
    </citation>
    <scope>NUCLEOTIDE SEQUENCE</scope>
    <source>
        <strain evidence="1">CGMCC 1.15152</strain>
    </source>
</reference>
<reference evidence="1" key="1">
    <citation type="journal article" date="2014" name="Int. J. Syst. Evol. Microbiol.">
        <title>Complete genome sequence of Corynebacterium casei LMG S-19264T (=DSM 44701T), isolated from a smear-ripened cheese.</title>
        <authorList>
            <consortium name="US DOE Joint Genome Institute (JGI-PGF)"/>
            <person name="Walter F."/>
            <person name="Albersmeier A."/>
            <person name="Kalinowski J."/>
            <person name="Ruckert C."/>
        </authorList>
    </citation>
    <scope>NUCLEOTIDE SEQUENCE</scope>
    <source>
        <strain evidence="1">CGMCC 1.15152</strain>
    </source>
</reference>
<dbReference type="EMBL" id="BMHO01000001">
    <property type="protein sequence ID" value="GGD25637.1"/>
    <property type="molecule type" value="Genomic_DNA"/>
</dbReference>
<evidence type="ECO:0008006" key="3">
    <source>
        <dbReference type="Google" id="ProtNLM"/>
    </source>
</evidence>
<gene>
    <name evidence="1" type="ORF">GCM10010915_02040</name>
</gene>
<dbReference type="RefSeq" id="WP_188710473.1">
    <property type="nucleotide sequence ID" value="NZ_BMHO01000001.1"/>
</dbReference>